<dbReference type="EMBL" id="JAACQH010000043">
    <property type="protein sequence ID" value="NCS91245.1"/>
    <property type="molecule type" value="Genomic_DNA"/>
</dbReference>
<dbReference type="PANTHER" id="PTHR36306:SF1">
    <property type="entry name" value="ALPHA-AMYLASE-RELATED"/>
    <property type="match status" value="1"/>
</dbReference>
<reference evidence="6" key="1">
    <citation type="submission" date="2019-11" db="EMBL/GenBank/DDBJ databases">
        <title>Lipid analysis of CO2-rich subsurface aquifers suggests an autotrophy-based deep biosphere with lysolipids enriched in CPR bacteria.</title>
        <authorList>
            <person name="Probst A.J."/>
            <person name="Elling F.J."/>
            <person name="Castelle C.J."/>
            <person name="Zhu Q."/>
            <person name="Elvert M."/>
            <person name="Birarda G."/>
            <person name="Holman H.-Y."/>
            <person name="Lane K.R."/>
            <person name="Ladd B."/>
            <person name="Ryan M.C."/>
            <person name="Woyke T."/>
            <person name="Hinrichs K.-U."/>
            <person name="Banfield J.F."/>
        </authorList>
    </citation>
    <scope>NUCLEOTIDE SEQUENCE</scope>
    <source>
        <strain evidence="5">CG_2015-01_33_1645</strain>
        <strain evidence="6">CG_2015-04_33_537</strain>
    </source>
</reference>
<dbReference type="Proteomes" id="UP000738826">
    <property type="component" value="Unassembled WGS sequence"/>
</dbReference>
<proteinExistence type="inferred from homology"/>
<evidence type="ECO:0000313" key="5">
    <source>
        <dbReference type="EMBL" id="NCN64649.1"/>
    </source>
</evidence>
<dbReference type="EMBL" id="JAACVF010000025">
    <property type="protein sequence ID" value="NCN64649.1"/>
    <property type="molecule type" value="Genomic_DNA"/>
</dbReference>
<protein>
    <submittedName>
        <fullName evidence="6">Polysaccharide deacetylase family protein</fullName>
    </submittedName>
</protein>
<sequence length="460" mass="54817">MASIVFCFEVHQPRRLKWFWPDSVRNEKVENMEKFYYDDDENRKIFEKVAKKCYWPTNKILLGLADKFKNQNKKFKIAFSITGTWLEQCEKYEPVLIDTFKQMAESGCVEFLDETYYHSLAGLFADKSEFREEVIEHRKAMKEILNFSPKVFRNTELLYNNEIAKEVENLGYKGIFTEGIERILNGRSPNFIYRAKSEKSDKSNLVVLLKNYKLSDDIAFRFSWRSWNEFPLTADKYAKWLSGCQGDVINLYMDYETFGEHRWAETGIFEFLKFLPDEILKHENLDFLTPYEAIERYKNTDVGEGNLIDVPWDKTISWADTERDHSAWLGNHNQQLCFSEVQRIAYLIEKISDEAAKIKFKKIWRYLLTSDHYHYMSTKNIADQEIHNYFSNRTNAYDAAVNLMSIISDLKEKILIQLINEAKHNEERMKQEKEIMKQEKEILEAEQRKEAYEGNRIFKM</sequence>
<dbReference type="GO" id="GO:0005975">
    <property type="term" value="P:carbohydrate metabolic process"/>
    <property type="evidence" value="ECO:0007669"/>
    <property type="project" value="InterPro"/>
</dbReference>
<evidence type="ECO:0000313" key="7">
    <source>
        <dbReference type="Proteomes" id="UP000738826"/>
    </source>
</evidence>
<dbReference type="InterPro" id="IPR011330">
    <property type="entry name" value="Glyco_hydro/deAcase_b/a-brl"/>
</dbReference>
<feature type="domain" description="Glycoside hydrolase family 57 N-terminal" evidence="4">
    <location>
        <begin position="5"/>
        <end position="302"/>
    </location>
</feature>
<dbReference type="InterPro" id="IPR004300">
    <property type="entry name" value="Glyco_hydro_57_N"/>
</dbReference>
<accession>A0A8J7Z3C4</accession>
<keyword evidence="2" id="KW-0119">Carbohydrate metabolism</keyword>
<dbReference type="CDD" id="cd10795">
    <property type="entry name" value="GH57N_MJA1_like"/>
    <property type="match status" value="1"/>
</dbReference>
<evidence type="ECO:0000256" key="2">
    <source>
        <dbReference type="ARBA" id="ARBA00023277"/>
    </source>
</evidence>
<evidence type="ECO:0000256" key="1">
    <source>
        <dbReference type="ARBA" id="ARBA00006821"/>
    </source>
</evidence>
<dbReference type="Pfam" id="PF03065">
    <property type="entry name" value="Glyco_hydro_57"/>
    <property type="match status" value="1"/>
</dbReference>
<evidence type="ECO:0000313" key="6">
    <source>
        <dbReference type="EMBL" id="NCS91245.1"/>
    </source>
</evidence>
<name>A0A8J7Z3C4_9ARCH</name>
<comment type="caution">
    <text evidence="6">The sequence shown here is derived from an EMBL/GenBank/DDBJ whole genome shotgun (WGS) entry which is preliminary data.</text>
</comment>
<evidence type="ECO:0000259" key="4">
    <source>
        <dbReference type="Pfam" id="PF03065"/>
    </source>
</evidence>
<dbReference type="SUPFAM" id="SSF88713">
    <property type="entry name" value="Glycoside hydrolase/deacetylase"/>
    <property type="match status" value="1"/>
</dbReference>
<dbReference type="PANTHER" id="PTHR36306">
    <property type="entry name" value="ALPHA-AMYLASE-RELATED-RELATED"/>
    <property type="match status" value="1"/>
</dbReference>
<comment type="similarity">
    <text evidence="1">Belongs to the glycosyl hydrolase 57 family.</text>
</comment>
<dbReference type="Gene3D" id="3.20.110.20">
    <property type="match status" value="1"/>
</dbReference>
<organism evidence="6 7">
    <name type="scientific">Candidatus Altarchaeum hamiconexum</name>
    <dbReference type="NCBI Taxonomy" id="1803513"/>
    <lineage>
        <taxon>Archaea</taxon>
        <taxon>Candidatus Altarchaeota</taxon>
        <taxon>Candidatus Altiarchaeia</taxon>
        <taxon>Candidatus Altarchaeales</taxon>
        <taxon>Candidatus Altarchaeaceae</taxon>
        <taxon>Candidatus Altarchaeum</taxon>
    </lineage>
</organism>
<evidence type="ECO:0000256" key="3">
    <source>
        <dbReference type="SAM" id="Coils"/>
    </source>
</evidence>
<dbReference type="InterPro" id="IPR052046">
    <property type="entry name" value="GH57_Enzymes"/>
</dbReference>
<dbReference type="GO" id="GO:0003824">
    <property type="term" value="F:catalytic activity"/>
    <property type="evidence" value="ECO:0007669"/>
    <property type="project" value="InterPro"/>
</dbReference>
<feature type="coiled-coil region" evidence="3">
    <location>
        <begin position="415"/>
        <end position="455"/>
    </location>
</feature>
<keyword evidence="3" id="KW-0175">Coiled coil</keyword>
<dbReference type="AlphaFoldDB" id="A0A8J7Z3C4"/>
<dbReference type="Proteomes" id="UP000768163">
    <property type="component" value="Unassembled WGS sequence"/>
</dbReference>
<gene>
    <name evidence="6" type="ORF">GW779_02320</name>
    <name evidence="5" type="ORF">GW910_01025</name>
</gene>